<sequence>MPAADDAIPGLVVIGGGPAGLMAAECARAAGLAVDLFEAKGSIGRKFLIAGKGGLNLTHSEARPAFDARYRQRAPWVGRWLDDFDADALRDWARVHGVETYVGSSGRVFPRDRKAAPLLRGWVRRLREDGVRFHAQHRWLGWDADGALRFASGDGERRIHAGATVLALGGGSWPQLGSDGAWQEVLRGRGVDVAPLQPANCGFDIGWSDHFASRHAGAPLKPVVAHWRDDDGEHALQGECVATATGIEGSLVYALSATLRETIARDGVAMLELDLVPGRDLARLQRDLARPRNGRSLAEHLRRNAGISGAKAALLQEVLDRARLGDSELLARTLKRLPLRLLRARPLAEAISSAGGVRLEALDDALMIRALPGVFCAGEMLDWEAPTGGYLLTACFASGRRSGLSAVDWLRTQPAMPAPASRLPGQNGNDSPSNGAANR</sequence>
<keyword evidence="2" id="KW-0285">Flavoprotein</keyword>
<evidence type="ECO:0000259" key="5">
    <source>
        <dbReference type="Pfam" id="PF03486"/>
    </source>
</evidence>
<dbReference type="NCBIfam" id="TIGR03862">
    <property type="entry name" value="flavo_PP4765"/>
    <property type="match status" value="1"/>
</dbReference>
<evidence type="ECO:0000313" key="8">
    <source>
        <dbReference type="Proteomes" id="UP001165423"/>
    </source>
</evidence>
<proteinExistence type="predicted"/>
<dbReference type="InterPro" id="IPR023166">
    <property type="entry name" value="BaiN-like_dom_sf"/>
</dbReference>
<dbReference type="SUPFAM" id="SSF51905">
    <property type="entry name" value="FAD/NAD(P)-binding domain"/>
    <property type="match status" value="1"/>
</dbReference>
<dbReference type="InterPro" id="IPR004792">
    <property type="entry name" value="BaiN-like"/>
</dbReference>
<dbReference type="PANTHER" id="PTHR42887">
    <property type="entry name" value="OS12G0638800 PROTEIN"/>
    <property type="match status" value="1"/>
</dbReference>
<comment type="cofactor">
    <cofactor evidence="1">
        <name>FAD</name>
        <dbReference type="ChEBI" id="CHEBI:57692"/>
    </cofactor>
</comment>
<dbReference type="InterPro" id="IPR055178">
    <property type="entry name" value="RsdA/BaiN/AoA(So)-like_dom"/>
</dbReference>
<dbReference type="SUPFAM" id="SSF160996">
    <property type="entry name" value="HI0933 insert domain-like"/>
    <property type="match status" value="1"/>
</dbReference>
<dbReference type="Gene3D" id="2.40.30.10">
    <property type="entry name" value="Translation factors"/>
    <property type="match status" value="1"/>
</dbReference>
<organism evidence="7 8">
    <name type="scientific">Cognatiluteimonas sedimenti</name>
    <dbReference type="NCBI Taxonomy" id="2927791"/>
    <lineage>
        <taxon>Bacteria</taxon>
        <taxon>Pseudomonadati</taxon>
        <taxon>Pseudomonadota</taxon>
        <taxon>Gammaproteobacteria</taxon>
        <taxon>Lysobacterales</taxon>
        <taxon>Lysobacteraceae</taxon>
        <taxon>Cognatiluteimonas</taxon>
    </lineage>
</organism>
<dbReference type="InterPro" id="IPR057661">
    <property type="entry name" value="RsdA/BaiN/AoA(So)_Rossmann"/>
</dbReference>
<evidence type="ECO:0000256" key="2">
    <source>
        <dbReference type="ARBA" id="ARBA00022630"/>
    </source>
</evidence>
<dbReference type="Pfam" id="PF03486">
    <property type="entry name" value="HI0933_like"/>
    <property type="match status" value="1"/>
</dbReference>
<comment type="caution">
    <text evidence="7">The sequence shown here is derived from an EMBL/GenBank/DDBJ whole genome shotgun (WGS) entry which is preliminary data.</text>
</comment>
<dbReference type="Gene3D" id="1.10.8.260">
    <property type="entry name" value="HI0933 insert domain-like"/>
    <property type="match status" value="1"/>
</dbReference>
<dbReference type="Gene3D" id="3.50.50.60">
    <property type="entry name" value="FAD/NAD(P)-binding domain"/>
    <property type="match status" value="1"/>
</dbReference>
<keyword evidence="8" id="KW-1185">Reference proteome</keyword>
<feature type="domain" description="RsdA/BaiN/AoA(So)-like Rossmann fold-like" evidence="5">
    <location>
        <begin position="11"/>
        <end position="403"/>
    </location>
</feature>
<feature type="region of interest" description="Disordered" evidence="4">
    <location>
        <begin position="416"/>
        <end position="439"/>
    </location>
</feature>
<dbReference type="Pfam" id="PF22780">
    <property type="entry name" value="HI0933_like_1st"/>
    <property type="match status" value="1"/>
</dbReference>
<accession>A0ABT0A0T0</accession>
<evidence type="ECO:0000259" key="6">
    <source>
        <dbReference type="Pfam" id="PF22780"/>
    </source>
</evidence>
<dbReference type="InterPro" id="IPR022460">
    <property type="entry name" value="Flavoprotein_PP4765"/>
</dbReference>
<evidence type="ECO:0000256" key="3">
    <source>
        <dbReference type="ARBA" id="ARBA00022827"/>
    </source>
</evidence>
<dbReference type="RefSeq" id="WP_243318457.1">
    <property type="nucleotide sequence ID" value="NZ_JALGCL010000001.1"/>
</dbReference>
<dbReference type="EMBL" id="JALGCL010000001">
    <property type="protein sequence ID" value="MCJ0824581.1"/>
    <property type="molecule type" value="Genomic_DNA"/>
</dbReference>
<feature type="compositionally biased region" description="Polar residues" evidence="4">
    <location>
        <begin position="424"/>
        <end position="439"/>
    </location>
</feature>
<dbReference type="InterPro" id="IPR036188">
    <property type="entry name" value="FAD/NAD-bd_sf"/>
</dbReference>
<evidence type="ECO:0000313" key="7">
    <source>
        <dbReference type="EMBL" id="MCJ0824581.1"/>
    </source>
</evidence>
<evidence type="ECO:0000256" key="1">
    <source>
        <dbReference type="ARBA" id="ARBA00001974"/>
    </source>
</evidence>
<reference evidence="7 8" key="1">
    <citation type="submission" date="2022-03" db="EMBL/GenBank/DDBJ databases">
        <title>Luteimonas soily sp. nov., a novel bacterium isolated from the soil.</title>
        <authorList>
            <person name="Zhang X."/>
        </authorList>
    </citation>
    <scope>NUCLEOTIDE SEQUENCE [LARGE SCALE GENOMIC DNA]</scope>
    <source>
        <strain evidence="7 8">50</strain>
    </source>
</reference>
<dbReference type="PANTHER" id="PTHR42887:SF1">
    <property type="entry name" value="BLR3961 PROTEIN"/>
    <property type="match status" value="1"/>
</dbReference>
<dbReference type="Proteomes" id="UP001165423">
    <property type="component" value="Unassembled WGS sequence"/>
</dbReference>
<evidence type="ECO:0000256" key="4">
    <source>
        <dbReference type="SAM" id="MobiDB-lite"/>
    </source>
</evidence>
<gene>
    <name evidence="7" type="ORF">MQC88_01165</name>
</gene>
<protein>
    <submittedName>
        <fullName evidence="7">TIGR03862 family flavoprotein</fullName>
    </submittedName>
</protein>
<keyword evidence="3" id="KW-0274">FAD</keyword>
<name>A0ABT0A0T0_9GAMM</name>
<dbReference type="NCBIfam" id="TIGR00275">
    <property type="entry name" value="aminoacetone oxidase family FAD-binding enzyme"/>
    <property type="match status" value="1"/>
</dbReference>
<feature type="domain" description="RsdA/BaiN/AoA(So)-like insert" evidence="6">
    <location>
        <begin position="197"/>
        <end position="352"/>
    </location>
</feature>